<name>A0A927JBV1_9ACTN</name>
<feature type="transmembrane region" description="Helical" evidence="1">
    <location>
        <begin position="72"/>
        <end position="93"/>
    </location>
</feature>
<feature type="transmembrane region" description="Helical" evidence="1">
    <location>
        <begin position="132"/>
        <end position="150"/>
    </location>
</feature>
<keyword evidence="3" id="KW-1185">Reference proteome</keyword>
<dbReference type="AlphaFoldDB" id="A0A927JBV1"/>
<evidence type="ECO:0000313" key="2">
    <source>
        <dbReference type="EMBL" id="MBD8506339.1"/>
    </source>
</evidence>
<feature type="transmembrane region" description="Helical" evidence="1">
    <location>
        <begin position="274"/>
        <end position="292"/>
    </location>
</feature>
<accession>A0A927JBV1</accession>
<dbReference type="Proteomes" id="UP000642993">
    <property type="component" value="Unassembled WGS sequence"/>
</dbReference>
<organism evidence="2 3">
    <name type="scientific">Lolliginicoccus lacisalsi</name>
    <dbReference type="NCBI Taxonomy" id="2742202"/>
    <lineage>
        <taxon>Bacteria</taxon>
        <taxon>Bacillati</taxon>
        <taxon>Actinomycetota</taxon>
        <taxon>Actinomycetes</taxon>
        <taxon>Mycobacteriales</taxon>
        <taxon>Hoyosellaceae</taxon>
        <taxon>Lolliginicoccus</taxon>
    </lineage>
</organism>
<gene>
    <name evidence="2" type="ORF">HT102_07580</name>
</gene>
<feature type="transmembrane region" description="Helical" evidence="1">
    <location>
        <begin position="365"/>
        <end position="384"/>
    </location>
</feature>
<feature type="transmembrane region" description="Helical" evidence="1">
    <location>
        <begin position="162"/>
        <end position="189"/>
    </location>
</feature>
<protein>
    <submittedName>
        <fullName evidence="2">Uncharacterized protein</fullName>
    </submittedName>
</protein>
<feature type="transmembrane region" description="Helical" evidence="1">
    <location>
        <begin position="236"/>
        <end position="254"/>
    </location>
</feature>
<proteinExistence type="predicted"/>
<sequence length="581" mass="61590">MLGCALAIIATALLLRGWVLHEGYFYWDDFILASRAAREAPWSAELLLASHDGHVMPLAFLVTWIVTAASPLGWGLAAASVLVLQALALAAVLRMLIILVGWRPILLVPLAWFALGPLTLPAMAWWSAALNALPLQAAMAWVVGDAVLYARTGHRRWLASSVVVLLVGLGFFEKAIVVPAVALAALLLWSRATGAGPGALRRTWPMWLAQGLVLVAWLPFYYLAGARDASWDGLASYPRFLARAITDGVVPALVGGPWRWERWQPSTPWADPPVVLVVVAVAAVAGGVVLAARRRQSSLLVLGSAGLYVAATLVPVAAVRGGSGTAIEIVLSLRYLADSAVVIAIAMALVLVAPRRVAHRARPTLVVPVSLAVAGAVFLAGSAWTTIAFSRTWSDSPARAYMEGIRASTGEGTVEILEQEVPWAVLGPVAYPNNLASGFLAPLDDRIVVTDSVTDLRMLTDQGAVVPAEVWWNRRILPGPVPDCGHRITDSAPRRVPLDGAMVEHGWTVQLNYFASGAGSATIRFDGEPGREVVFPVEPGLDTVHVRVVGSGGTLLLRTLEPGLEMCVGTGPVGVAVHSGE</sequence>
<feature type="transmembrane region" description="Helical" evidence="1">
    <location>
        <begin position="204"/>
        <end position="224"/>
    </location>
</feature>
<keyword evidence="1" id="KW-1133">Transmembrane helix</keyword>
<comment type="caution">
    <text evidence="2">The sequence shown here is derived from an EMBL/GenBank/DDBJ whole genome shotgun (WGS) entry which is preliminary data.</text>
</comment>
<keyword evidence="1" id="KW-0472">Membrane</keyword>
<evidence type="ECO:0000313" key="3">
    <source>
        <dbReference type="Proteomes" id="UP000642993"/>
    </source>
</evidence>
<dbReference type="EMBL" id="JACYWE010000003">
    <property type="protein sequence ID" value="MBD8506339.1"/>
    <property type="molecule type" value="Genomic_DNA"/>
</dbReference>
<keyword evidence="1" id="KW-0812">Transmembrane</keyword>
<reference evidence="2" key="1">
    <citation type="submission" date="2020-09" db="EMBL/GenBank/DDBJ databases">
        <title>Hoyosella lacisalsi sp. nov., a halotolerant actinobacterium isolated from soil of Lake Gudzhirganskoe.</title>
        <authorList>
            <person name="Yang Q."/>
            <person name="Guo P.Y."/>
            <person name="Liu S.W."/>
            <person name="Li F.N."/>
            <person name="Sun C.H."/>
        </authorList>
    </citation>
    <scope>NUCLEOTIDE SEQUENCE</scope>
    <source>
        <strain evidence="2">G463</strain>
    </source>
</reference>
<feature type="transmembrane region" description="Helical" evidence="1">
    <location>
        <begin position="299"/>
        <end position="319"/>
    </location>
</feature>
<evidence type="ECO:0000256" key="1">
    <source>
        <dbReference type="SAM" id="Phobius"/>
    </source>
</evidence>
<feature type="transmembrane region" description="Helical" evidence="1">
    <location>
        <begin position="331"/>
        <end position="353"/>
    </location>
</feature>